<protein>
    <recommendedName>
        <fullName evidence="3">Tetratricopeptide repeat protein</fullName>
    </recommendedName>
</protein>
<name>A0A7W8GFA6_9DEIO</name>
<gene>
    <name evidence="1" type="ORF">HNQ09_001619</name>
</gene>
<dbReference type="RefSeq" id="WP_184027697.1">
    <property type="nucleotide sequence ID" value="NZ_JACHFN010000005.1"/>
</dbReference>
<dbReference type="EMBL" id="JACHFN010000005">
    <property type="protein sequence ID" value="MBB5234181.1"/>
    <property type="molecule type" value="Genomic_DNA"/>
</dbReference>
<accession>A0A7W8GFA6</accession>
<reference evidence="1 2" key="1">
    <citation type="submission" date="2020-08" db="EMBL/GenBank/DDBJ databases">
        <title>Genomic Encyclopedia of Type Strains, Phase IV (KMG-IV): sequencing the most valuable type-strain genomes for metagenomic binning, comparative biology and taxonomic classification.</title>
        <authorList>
            <person name="Goeker M."/>
        </authorList>
    </citation>
    <scope>NUCLEOTIDE SEQUENCE [LARGE SCALE GENOMIC DNA]</scope>
    <source>
        <strain evidence="1 2">DSM 101791</strain>
    </source>
</reference>
<comment type="caution">
    <text evidence="1">The sequence shown here is derived from an EMBL/GenBank/DDBJ whole genome shotgun (WGS) entry which is preliminary data.</text>
</comment>
<evidence type="ECO:0000313" key="1">
    <source>
        <dbReference type="EMBL" id="MBB5234181.1"/>
    </source>
</evidence>
<evidence type="ECO:0008006" key="3">
    <source>
        <dbReference type="Google" id="ProtNLM"/>
    </source>
</evidence>
<organism evidence="1 2">
    <name type="scientific">Deinococcus budaensis</name>
    <dbReference type="NCBI Taxonomy" id="1665626"/>
    <lineage>
        <taxon>Bacteria</taxon>
        <taxon>Thermotogati</taxon>
        <taxon>Deinococcota</taxon>
        <taxon>Deinococci</taxon>
        <taxon>Deinococcales</taxon>
        <taxon>Deinococcaceae</taxon>
        <taxon>Deinococcus</taxon>
    </lineage>
</organism>
<evidence type="ECO:0000313" key="2">
    <source>
        <dbReference type="Proteomes" id="UP000525389"/>
    </source>
</evidence>
<dbReference type="AlphaFoldDB" id="A0A7W8GFA6"/>
<keyword evidence="2" id="KW-1185">Reference proteome</keyword>
<sequence>MTSSPHLALYLAAVQRCRQHDWAQATTSLQQALESCPPQQLTQSDCATLRTVSDDLVYLGQLLPSPAPILTLLSRLIELERRPV</sequence>
<proteinExistence type="predicted"/>
<dbReference type="Proteomes" id="UP000525389">
    <property type="component" value="Unassembled WGS sequence"/>
</dbReference>